<gene>
    <name evidence="2" type="ORF">AA0117_g12707</name>
</gene>
<name>A0A4Q4MXZ9_ALTAL</name>
<dbReference type="EMBL" id="PDXD01000083">
    <property type="protein sequence ID" value="RYN63515.1"/>
    <property type="molecule type" value="Genomic_DNA"/>
</dbReference>
<evidence type="ECO:0000313" key="3">
    <source>
        <dbReference type="Proteomes" id="UP000291422"/>
    </source>
</evidence>
<protein>
    <submittedName>
        <fullName evidence="2">Uncharacterized protein</fullName>
    </submittedName>
</protein>
<proteinExistence type="predicted"/>
<reference evidence="3" key="1">
    <citation type="journal article" date="2019" name="bioRxiv">
        <title>Genomics, evolutionary history and diagnostics of the Alternaria alternata species group including apple and Asian pear pathotypes.</title>
        <authorList>
            <person name="Armitage A.D."/>
            <person name="Cockerton H.M."/>
            <person name="Sreenivasaprasad S."/>
            <person name="Woodhall J.W."/>
            <person name="Lane C.R."/>
            <person name="Harrison R.J."/>
            <person name="Clarkson J.P."/>
        </authorList>
    </citation>
    <scope>NUCLEOTIDE SEQUENCE [LARGE SCALE GENOMIC DNA]</scope>
    <source>
        <strain evidence="3">FERA 1177</strain>
    </source>
</reference>
<dbReference type="Proteomes" id="UP000291422">
    <property type="component" value="Unassembled WGS sequence"/>
</dbReference>
<sequence>MVEYEPLVNRLMKRKDLNDRPQPGVNEYTVVSDSEDEWDDDDATIFDVGNQRLRTETITVENSLSYKPSWKPTLDKQIYSSQNDHNATSFERNQKRKRKPKGLALEFSRVDAITENDMRNARKKRKALGLYSIQPTNRASNHPDLNDGILRREESNYIRTVIDVLKNRLPDYTEDRKHNARKVIDLRKKNIETQERLIEVEEEKLQLRKANLKLEKEKLKLEKKNLENEEILDDNESRQAMVLVKILEQKLGDAGAQ</sequence>
<dbReference type="AlphaFoldDB" id="A0A4Q4MXZ9"/>
<feature type="coiled-coil region" evidence="1">
    <location>
        <begin position="183"/>
        <end position="236"/>
    </location>
</feature>
<evidence type="ECO:0000256" key="1">
    <source>
        <dbReference type="SAM" id="Coils"/>
    </source>
</evidence>
<accession>A0A4Q4MXZ9</accession>
<comment type="caution">
    <text evidence="2">The sequence shown here is derived from an EMBL/GenBank/DDBJ whole genome shotgun (WGS) entry which is preliminary data.</text>
</comment>
<keyword evidence="1" id="KW-0175">Coiled coil</keyword>
<organism evidence="2 3">
    <name type="scientific">Alternaria alternata</name>
    <name type="common">Alternaria rot fungus</name>
    <name type="synonym">Torula alternata</name>
    <dbReference type="NCBI Taxonomy" id="5599"/>
    <lineage>
        <taxon>Eukaryota</taxon>
        <taxon>Fungi</taxon>
        <taxon>Dikarya</taxon>
        <taxon>Ascomycota</taxon>
        <taxon>Pezizomycotina</taxon>
        <taxon>Dothideomycetes</taxon>
        <taxon>Pleosporomycetidae</taxon>
        <taxon>Pleosporales</taxon>
        <taxon>Pleosporineae</taxon>
        <taxon>Pleosporaceae</taxon>
        <taxon>Alternaria</taxon>
        <taxon>Alternaria sect. Alternaria</taxon>
        <taxon>Alternaria alternata complex</taxon>
    </lineage>
</organism>
<evidence type="ECO:0000313" key="2">
    <source>
        <dbReference type="EMBL" id="RYN63515.1"/>
    </source>
</evidence>